<evidence type="ECO:0000256" key="2">
    <source>
        <dbReference type="SAM" id="MobiDB-lite"/>
    </source>
</evidence>
<evidence type="ECO:0000313" key="3">
    <source>
        <dbReference type="EMBL" id="KAL1404355.1"/>
    </source>
</evidence>
<feature type="coiled-coil region" evidence="1">
    <location>
        <begin position="453"/>
        <end position="480"/>
    </location>
</feature>
<evidence type="ECO:0000313" key="4">
    <source>
        <dbReference type="Proteomes" id="UP001562425"/>
    </source>
</evidence>
<keyword evidence="4" id="KW-1185">Reference proteome</keyword>
<accession>A0ABD1DX94</accession>
<evidence type="ECO:0008006" key="5">
    <source>
        <dbReference type="Google" id="ProtNLM"/>
    </source>
</evidence>
<reference evidence="3 4" key="1">
    <citation type="submission" date="2024-05" db="EMBL/GenBank/DDBJ databases">
        <title>Culex pipiens pipiens assembly and annotation.</title>
        <authorList>
            <person name="Alout H."/>
            <person name="Durand T."/>
        </authorList>
    </citation>
    <scope>NUCLEOTIDE SEQUENCE [LARGE SCALE GENOMIC DNA]</scope>
    <source>
        <strain evidence="3">HA-2024</strain>
        <tissue evidence="3">Whole body</tissue>
    </source>
</reference>
<feature type="region of interest" description="Disordered" evidence="2">
    <location>
        <begin position="273"/>
        <end position="292"/>
    </location>
</feature>
<protein>
    <recommendedName>
        <fullName evidence="5">LisH domain-containing protein</fullName>
    </recommendedName>
</protein>
<proteinExistence type="predicted"/>
<feature type="compositionally biased region" description="Low complexity" evidence="2">
    <location>
        <begin position="708"/>
        <end position="726"/>
    </location>
</feature>
<name>A0ABD1DX94_CULPP</name>
<organism evidence="3 4">
    <name type="scientific">Culex pipiens pipiens</name>
    <name type="common">Northern house mosquito</name>
    <dbReference type="NCBI Taxonomy" id="38569"/>
    <lineage>
        <taxon>Eukaryota</taxon>
        <taxon>Metazoa</taxon>
        <taxon>Ecdysozoa</taxon>
        <taxon>Arthropoda</taxon>
        <taxon>Hexapoda</taxon>
        <taxon>Insecta</taxon>
        <taxon>Pterygota</taxon>
        <taxon>Neoptera</taxon>
        <taxon>Endopterygota</taxon>
        <taxon>Diptera</taxon>
        <taxon>Nematocera</taxon>
        <taxon>Culicoidea</taxon>
        <taxon>Culicidae</taxon>
        <taxon>Culicinae</taxon>
        <taxon>Culicini</taxon>
        <taxon>Culex</taxon>
        <taxon>Culex</taxon>
    </lineage>
</organism>
<dbReference type="Proteomes" id="UP001562425">
    <property type="component" value="Unassembled WGS sequence"/>
</dbReference>
<dbReference type="EMBL" id="JBEHCU010000504">
    <property type="protein sequence ID" value="KAL1404355.1"/>
    <property type="molecule type" value="Genomic_DNA"/>
</dbReference>
<evidence type="ECO:0000256" key="1">
    <source>
        <dbReference type="SAM" id="Coils"/>
    </source>
</evidence>
<keyword evidence="1" id="KW-0175">Coiled coil</keyword>
<feature type="region of interest" description="Disordered" evidence="2">
    <location>
        <begin position="700"/>
        <end position="756"/>
    </location>
</feature>
<sequence>MDNGKDFCDLDGITNAEFRDQIKHWIEEQGIHANLQLQMKKDLIDQISRTALGRKINLKLQTHHGIVLSPLVLVLNTLVAEFLYVQNCHYTLSVFSNEVPFKNTLPDFTKSAHFRLDRVELREIFEALGIDHHAGLVEKYESKGSEAGKSLLYIIFKSMLAAVRGCEERIRGYKKEECDREKTKGMLDGLEVERLHRNVEKLLVRVRVVGKSIEKLEESQRNNENNVGNCEEETTSLRVCTENVEKFVGRLETCSKTFEDLIVKLQAQVEEQTKDEKKEVPEKEVKPEQEEQKKSYTDFLNELKTTEYGKKYVAKLQKQIVKLMGKEKALIEAACEKKLHEAELEYKRKLESYLSDRVRELSVPRERSPKLTVTKSSDGEESVHFMKKIDEKLNQLYQHERNVDEKLVSLRGDLQKHEQRQSAYFQSLKSAETKEKKLLVLQDVERQLLSTFEDETQAIIRNAKATIDRLEGESDKINRSFQQYLHKQREDKRKLNDEKIEIWQRYNDEKLELNQRELMATKGDVSVEVPIVHERYTPHRESFPDPAQFENPFRNFDPHKYLRRPKVCNVVLETAKDVVDVAVNTSIKPVIPKEVQPVDPKLSDLLAKDTLNLKRSIEENLQKLDQMSKTYSKSPSSSSGTAAPAADKQGTYNVDKSLDDLSSIVEIEVAEGNDKAAPDLDSTKELLEFARKNFSGEKEVTAKKDSLDLGSLGSLSDLDVSEDGSGSNHGGKQDSLGDIVEQISTGKRSLSDGSWN</sequence>
<feature type="compositionally biased region" description="Polar residues" evidence="2">
    <location>
        <begin position="742"/>
        <end position="756"/>
    </location>
</feature>
<comment type="caution">
    <text evidence="3">The sequence shown here is derived from an EMBL/GenBank/DDBJ whole genome shotgun (WGS) entry which is preliminary data.</text>
</comment>
<feature type="region of interest" description="Disordered" evidence="2">
    <location>
        <begin position="626"/>
        <end position="653"/>
    </location>
</feature>
<gene>
    <name evidence="3" type="ORF">pipiens_005386</name>
</gene>
<dbReference type="AlphaFoldDB" id="A0ABD1DX94"/>
<feature type="compositionally biased region" description="Low complexity" evidence="2">
    <location>
        <begin position="628"/>
        <end position="646"/>
    </location>
</feature>